<evidence type="ECO:0000313" key="2">
    <source>
        <dbReference type="Proteomes" id="UP001341840"/>
    </source>
</evidence>
<organism evidence="1 2">
    <name type="scientific">Stylosanthes scabra</name>
    <dbReference type="NCBI Taxonomy" id="79078"/>
    <lineage>
        <taxon>Eukaryota</taxon>
        <taxon>Viridiplantae</taxon>
        <taxon>Streptophyta</taxon>
        <taxon>Embryophyta</taxon>
        <taxon>Tracheophyta</taxon>
        <taxon>Spermatophyta</taxon>
        <taxon>Magnoliopsida</taxon>
        <taxon>eudicotyledons</taxon>
        <taxon>Gunneridae</taxon>
        <taxon>Pentapetalae</taxon>
        <taxon>rosids</taxon>
        <taxon>fabids</taxon>
        <taxon>Fabales</taxon>
        <taxon>Fabaceae</taxon>
        <taxon>Papilionoideae</taxon>
        <taxon>50 kb inversion clade</taxon>
        <taxon>dalbergioids sensu lato</taxon>
        <taxon>Dalbergieae</taxon>
        <taxon>Pterocarpus clade</taxon>
        <taxon>Stylosanthes</taxon>
    </lineage>
</organism>
<dbReference type="EMBL" id="JASCZI010120912">
    <property type="protein sequence ID" value="MED6157513.1"/>
    <property type="molecule type" value="Genomic_DNA"/>
</dbReference>
<sequence length="142" mass="16468">MSCVIVSDREVLFQAERTQGDRETLWSLRPKQEVIEDVLNLVPLNMKVDGDGTASWLPPAFAQIAFNPLNHRTEMLDFITSRYMGYADELKKALKLQNLLKDRDFYREKERNPPLDGNFHICEPLVTQQRDHSRDCGVYVAQ</sequence>
<name>A0ABU6UCD7_9FABA</name>
<dbReference type="Proteomes" id="UP001341840">
    <property type="component" value="Unassembled WGS sequence"/>
</dbReference>
<comment type="caution">
    <text evidence="1">The sequence shown here is derived from an EMBL/GenBank/DDBJ whole genome shotgun (WGS) entry which is preliminary data.</text>
</comment>
<keyword evidence="2" id="KW-1185">Reference proteome</keyword>
<evidence type="ECO:0008006" key="3">
    <source>
        <dbReference type="Google" id="ProtNLM"/>
    </source>
</evidence>
<gene>
    <name evidence="1" type="ORF">PIB30_023710</name>
</gene>
<proteinExistence type="predicted"/>
<protein>
    <recommendedName>
        <fullName evidence="3">Ubiquitin-like protease family profile domain-containing protein</fullName>
    </recommendedName>
</protein>
<evidence type="ECO:0000313" key="1">
    <source>
        <dbReference type="EMBL" id="MED6157513.1"/>
    </source>
</evidence>
<reference evidence="1 2" key="1">
    <citation type="journal article" date="2023" name="Plants (Basel)">
        <title>Bridging the Gap: Combining Genomics and Transcriptomics Approaches to Understand Stylosanthes scabra, an Orphan Legume from the Brazilian Caatinga.</title>
        <authorList>
            <person name="Ferreira-Neto J.R.C."/>
            <person name="da Silva M.D."/>
            <person name="Binneck E."/>
            <person name="de Melo N.F."/>
            <person name="da Silva R.H."/>
            <person name="de Melo A.L.T.M."/>
            <person name="Pandolfi V."/>
            <person name="Bustamante F.O."/>
            <person name="Brasileiro-Vidal A.C."/>
            <person name="Benko-Iseppon A.M."/>
        </authorList>
    </citation>
    <scope>NUCLEOTIDE SEQUENCE [LARGE SCALE GENOMIC DNA]</scope>
    <source>
        <tissue evidence="1">Leaves</tissue>
    </source>
</reference>
<accession>A0ABU6UCD7</accession>